<feature type="domain" description="PsbP C-terminal" evidence="1">
    <location>
        <begin position="18"/>
        <end position="195"/>
    </location>
</feature>
<dbReference type="GO" id="GO:0005509">
    <property type="term" value="F:calcium ion binding"/>
    <property type="evidence" value="ECO:0007669"/>
    <property type="project" value="InterPro"/>
</dbReference>
<dbReference type="GO" id="GO:0019898">
    <property type="term" value="C:extrinsic component of membrane"/>
    <property type="evidence" value="ECO:0007669"/>
    <property type="project" value="InterPro"/>
</dbReference>
<name>R1EDK9_EMIHU</name>
<dbReference type="HOGENOM" id="CLU_759902_0_0_1"/>
<dbReference type="AlphaFoldDB" id="R1EDK9"/>
<reference evidence="2" key="1">
    <citation type="submission" date="2012-07" db="EMBL/GenBank/DDBJ databases">
        <title>Genome variability drives Emilianias global distribution.</title>
        <authorList>
            <consortium name="DOE Joint Genome Institute"/>
            <person name="Read B."/>
            <person name="Kegel J."/>
            <person name="Klute M."/>
            <person name="Kuo A."/>
            <person name="Lefebvre S.C."/>
            <person name="Maumus F."/>
            <person name="Mayer C."/>
            <person name="Miller J."/>
            <person name="Allen A."/>
            <person name="Bidle K."/>
            <person name="Borodovsky M."/>
            <person name="Bowler C."/>
            <person name="Brownlee C."/>
            <person name="Claverie J.-M."/>
            <person name="Cock M."/>
            <person name="De Vargas C."/>
            <person name="Elias M."/>
            <person name="Frickenhaus S."/>
            <person name="Gladyshev V.N."/>
            <person name="Gonzalez K."/>
            <person name="Guda C."/>
            <person name="Hadaegh A."/>
            <person name="Herman E."/>
            <person name="Iglesias-Rodriguez D."/>
            <person name="Jones B."/>
            <person name="Lawson T."/>
            <person name="Leese F."/>
            <person name="Lin Y.-C."/>
            <person name="Lindquist E."/>
            <person name="Lobanov A."/>
            <person name="Lucas S."/>
            <person name="Malik S.-H.B."/>
            <person name="Marsh M.E."/>
            <person name="Mock T."/>
            <person name="Monier A."/>
            <person name="Moreau H."/>
            <person name="Mueller-Roeber B."/>
            <person name="Napier J."/>
            <person name="Ogata H."/>
            <person name="Parker M."/>
            <person name="Probert I."/>
            <person name="Quesneville H."/>
            <person name="Raines C."/>
            <person name="Rensing S."/>
            <person name="Riano-Pachon D.M."/>
            <person name="Richier S."/>
            <person name="Rokitta S."/>
            <person name="Salamov A."/>
            <person name="Sarno A.F."/>
            <person name="Schmutz J."/>
            <person name="Schroeder D."/>
            <person name="Shiraiwa Y."/>
            <person name="Soanes D.M."/>
            <person name="Valentin K."/>
            <person name="Van Der Giezen M."/>
            <person name="Van Der Peer Y."/>
            <person name="Vardi A."/>
            <person name="Verret F."/>
            <person name="Von Dassow P."/>
            <person name="Wheeler G."/>
            <person name="Williams B."/>
            <person name="Wilson W."/>
            <person name="Wolfe G."/>
            <person name="Wurch L.L."/>
            <person name="Young J."/>
            <person name="Dacks J.B."/>
            <person name="Delwiche C.F."/>
            <person name="Dyhrman S."/>
            <person name="Glockner G."/>
            <person name="John U."/>
            <person name="Richards T."/>
            <person name="Worden A.Z."/>
            <person name="Zhang X."/>
            <person name="Grigoriev I.V."/>
        </authorList>
    </citation>
    <scope>NUCLEOTIDE SEQUENCE</scope>
    <source>
        <strain evidence="2">CCMP1516</strain>
    </source>
</reference>
<dbReference type="KEGG" id="ehx:EMIHUDRAFT_123869"/>
<evidence type="ECO:0000313" key="2">
    <source>
        <dbReference type="EMBL" id="EOD21086.1"/>
    </source>
</evidence>
<organism evidence="2">
    <name type="scientific">Emiliania huxleyi</name>
    <name type="common">Coccolithophore</name>
    <name type="synonym">Pontosphaera huxleyi</name>
    <dbReference type="NCBI Taxonomy" id="2903"/>
    <lineage>
        <taxon>Eukaryota</taxon>
        <taxon>Haptista</taxon>
        <taxon>Haptophyta</taxon>
        <taxon>Prymnesiophyceae</taxon>
        <taxon>Isochrysidales</taxon>
        <taxon>Noelaerhabdaceae</taxon>
        <taxon>Emiliania</taxon>
    </lineage>
</organism>
<dbReference type="EMBL" id="KB865981">
    <property type="protein sequence ID" value="EOD21086.1"/>
    <property type="molecule type" value="Genomic_DNA"/>
</dbReference>
<dbReference type="GO" id="GO:0015979">
    <property type="term" value="P:photosynthesis"/>
    <property type="evidence" value="ECO:0007669"/>
    <property type="project" value="InterPro"/>
</dbReference>
<dbReference type="RefSeq" id="XP_005773515.1">
    <property type="nucleotide sequence ID" value="XM_005773458.1"/>
</dbReference>
<dbReference type="SUPFAM" id="SSF55724">
    <property type="entry name" value="Mog1p/PsbP-like"/>
    <property type="match status" value="1"/>
</dbReference>
<dbReference type="PANTHER" id="PTHR31407:SF16">
    <property type="entry name" value="PSBP DOMAIN-CONTAINING PROTEIN 7, CHLOROPLASTIC"/>
    <property type="match status" value="1"/>
</dbReference>
<dbReference type="GO" id="GO:0009523">
    <property type="term" value="C:photosystem II"/>
    <property type="evidence" value="ECO:0007669"/>
    <property type="project" value="InterPro"/>
</dbReference>
<dbReference type="InterPro" id="IPR002683">
    <property type="entry name" value="PsbP_C"/>
</dbReference>
<dbReference type="GeneID" id="17266633"/>
<dbReference type="Pfam" id="PF01789">
    <property type="entry name" value="PsbP"/>
    <property type="match status" value="1"/>
</dbReference>
<dbReference type="InterPro" id="IPR016123">
    <property type="entry name" value="Mog1/PsbP_a/b/a-sand"/>
</dbReference>
<feature type="non-terminal residue" evidence="2">
    <location>
        <position position="366"/>
    </location>
</feature>
<gene>
    <name evidence="2" type="ORF">EMIHUDRAFT_123869</name>
</gene>
<dbReference type="Gene3D" id="3.40.1000.10">
    <property type="entry name" value="Mog1/PsbP, alpha/beta/alpha sandwich"/>
    <property type="match status" value="1"/>
</dbReference>
<accession>R1EDK9</accession>
<feature type="non-terminal residue" evidence="2">
    <location>
        <position position="1"/>
    </location>
</feature>
<sequence length="366" mass="39724">SDQRFYPYSAGGLDYGPGFQRYVDPASRFEFRYPANYVQDQAVFLRNADRAYAQRTMDPALAAARGGAAARAPPRGSGPDVAFGPPGQAGEENLSVVIGSLVAGFSLRGTLGPPAEAAERLLQSSIAKPGVRETTLLGSFERASAQTGLPLYQFEYKVEYPSLNKAPTYTVCVVGAKRDNLFTFASRVPAAEWEARPEVAALLAGAELGKPAAGWGANPFPDFTGCAATVKGVVQESRAGQFRHDLHMVVCKEECLPETMMWKKAGWSLAPLDQWKVDVRATLLCPSALLMPAERYGSDEVYAEAVASVQKQMTQAFQIYQLRANVQHSGQKVYFDENEVSVRLGFSPGVAQPNKLLFEIKSQRPG</sequence>
<dbReference type="PANTHER" id="PTHR31407">
    <property type="match status" value="1"/>
</dbReference>
<evidence type="ECO:0000259" key="1">
    <source>
        <dbReference type="Pfam" id="PF01789"/>
    </source>
</evidence>
<proteinExistence type="predicted"/>
<protein>
    <recommendedName>
        <fullName evidence="1">PsbP C-terminal domain-containing protein</fullName>
    </recommendedName>
</protein>